<dbReference type="Ensembl" id="ENSSFOT00015073872.1">
    <property type="protein sequence ID" value="ENSSFOP00015068119.1"/>
    <property type="gene ID" value="ENSSFOG00015033235.1"/>
</dbReference>
<dbReference type="OrthoDB" id="416119at2759"/>
<evidence type="ECO:0000259" key="1">
    <source>
        <dbReference type="Pfam" id="PF03372"/>
    </source>
</evidence>
<dbReference type="GeneTree" id="ENSGT00940000163895"/>
<reference evidence="2 3" key="1">
    <citation type="submission" date="2019-04" db="EMBL/GenBank/DDBJ databases">
        <authorList>
            <consortium name="Wellcome Sanger Institute Data Sharing"/>
        </authorList>
    </citation>
    <scope>NUCLEOTIDE SEQUENCE [LARGE SCALE GENOMIC DNA]</scope>
</reference>
<dbReference type="InterPro" id="IPR036691">
    <property type="entry name" value="Endo/exonu/phosph_ase_sf"/>
</dbReference>
<keyword evidence="3" id="KW-1185">Reference proteome</keyword>
<proteinExistence type="predicted"/>
<dbReference type="InterPro" id="IPR005135">
    <property type="entry name" value="Endo/exonuclease/phosphatase"/>
</dbReference>
<dbReference type="GO" id="GO:0003824">
    <property type="term" value="F:catalytic activity"/>
    <property type="evidence" value="ECO:0007669"/>
    <property type="project" value="InterPro"/>
</dbReference>
<dbReference type="SUPFAM" id="SSF56219">
    <property type="entry name" value="DNase I-like"/>
    <property type="match status" value="1"/>
</dbReference>
<sequence length="515" mass="59452">MLHVRSLARGNGLNHLMEEKMKIRCDVLGLCETRQKKEMSARWEDGCAVRLGKADGSRSVGGVGFIISKEWTTKIASCHFVSSRIGVLNVNLSGKATLKIIQTYAPTSASDDDEVEEFYRQLDMMLARKSTYTVVMGDFNAKVGKGRQGERYVGKFGTGERNERGERLVTMAEARKIYIGNSLFKKNSEKRWTWIAPNAAHRNEIDYILVDKRRILQDVSVVTPFNTGSDHRLLRAKIVIDRTKEKKTLHLTSREERVKVYDGKRLQEAMERKSWCRIDGIDDDYDSLIEKLKECLREAKEAGPREQKGRISEETKKLLEKRKNMKRTAEDHLEYSILSRVIRLQLKRDFEKYRMEKLLKAAEERKSLKKCERGMALYKSEVTKLKNSDSDTADERGEVVKICKDFYTKLFKSAVKIEPPPSLQGKENVPPILVSEVERAVNLMKREKAPGKDGITSEMLKLGREQLWKILAERFSHYLNTCKIPSQWKESRTILLYKKGDREDLKNYRPICLLS</sequence>
<reference evidence="2" key="2">
    <citation type="submission" date="2025-08" db="UniProtKB">
        <authorList>
            <consortium name="Ensembl"/>
        </authorList>
    </citation>
    <scope>IDENTIFICATION</scope>
</reference>
<dbReference type="Proteomes" id="UP000694397">
    <property type="component" value="Chromosome 5"/>
</dbReference>
<dbReference type="PANTHER" id="PTHR19446">
    <property type="entry name" value="REVERSE TRANSCRIPTASES"/>
    <property type="match status" value="1"/>
</dbReference>
<dbReference type="Pfam" id="PF03372">
    <property type="entry name" value="Exo_endo_phos"/>
    <property type="match status" value="1"/>
</dbReference>
<accession>A0A8C9W007</accession>
<feature type="domain" description="Endonuclease/exonuclease/phosphatase" evidence="1">
    <location>
        <begin position="24"/>
        <end position="231"/>
    </location>
</feature>
<protein>
    <recommendedName>
        <fullName evidence="1">Endonuclease/exonuclease/phosphatase domain-containing protein</fullName>
    </recommendedName>
</protein>
<dbReference type="Gene3D" id="3.60.10.10">
    <property type="entry name" value="Endonuclease/exonuclease/phosphatase"/>
    <property type="match status" value="1"/>
</dbReference>
<dbReference type="CDD" id="cd09076">
    <property type="entry name" value="L1-EN"/>
    <property type="match status" value="1"/>
</dbReference>
<evidence type="ECO:0000313" key="2">
    <source>
        <dbReference type="Ensembl" id="ENSSFOP00015068119.1"/>
    </source>
</evidence>
<organism evidence="2 3">
    <name type="scientific">Scleropages formosus</name>
    <name type="common">Asian bonytongue</name>
    <name type="synonym">Osteoglossum formosum</name>
    <dbReference type="NCBI Taxonomy" id="113540"/>
    <lineage>
        <taxon>Eukaryota</taxon>
        <taxon>Metazoa</taxon>
        <taxon>Chordata</taxon>
        <taxon>Craniata</taxon>
        <taxon>Vertebrata</taxon>
        <taxon>Euteleostomi</taxon>
        <taxon>Actinopterygii</taxon>
        <taxon>Neopterygii</taxon>
        <taxon>Teleostei</taxon>
        <taxon>Osteoglossocephala</taxon>
        <taxon>Osteoglossomorpha</taxon>
        <taxon>Osteoglossiformes</taxon>
        <taxon>Osteoglossidae</taxon>
        <taxon>Scleropages</taxon>
    </lineage>
</organism>
<reference evidence="2" key="3">
    <citation type="submission" date="2025-09" db="UniProtKB">
        <authorList>
            <consortium name="Ensembl"/>
        </authorList>
    </citation>
    <scope>IDENTIFICATION</scope>
</reference>
<dbReference type="AlphaFoldDB" id="A0A8C9W007"/>
<name>A0A8C9W007_SCLFO</name>
<evidence type="ECO:0000313" key="3">
    <source>
        <dbReference type="Proteomes" id="UP000694397"/>
    </source>
</evidence>